<accession>T1C1Q9</accession>
<feature type="non-terminal residue" evidence="1">
    <location>
        <position position="40"/>
    </location>
</feature>
<proteinExistence type="predicted"/>
<evidence type="ECO:0000313" key="1">
    <source>
        <dbReference type="EMBL" id="EQD75927.1"/>
    </source>
</evidence>
<sequence>MLSTGPCFVDKIRDMVGLYLAPPDRALVLHVEEKSQIQAL</sequence>
<comment type="caution">
    <text evidence="1">The sequence shown here is derived from an EMBL/GenBank/DDBJ whole genome shotgun (WGS) entry which is preliminary data.</text>
</comment>
<gene>
    <name evidence="1" type="ORF">B1A_03583</name>
</gene>
<organism evidence="1">
    <name type="scientific">mine drainage metagenome</name>
    <dbReference type="NCBI Taxonomy" id="410659"/>
    <lineage>
        <taxon>unclassified sequences</taxon>
        <taxon>metagenomes</taxon>
        <taxon>ecological metagenomes</taxon>
    </lineage>
</organism>
<dbReference type="AlphaFoldDB" id="T1C1Q9"/>
<name>T1C1Q9_9ZZZZ</name>
<reference evidence="1" key="1">
    <citation type="submission" date="2013-08" db="EMBL/GenBank/DDBJ databases">
        <authorList>
            <person name="Mendez C."/>
            <person name="Richter M."/>
            <person name="Ferrer M."/>
            <person name="Sanchez J."/>
        </authorList>
    </citation>
    <scope>NUCLEOTIDE SEQUENCE</scope>
</reference>
<dbReference type="EMBL" id="AUZX01002633">
    <property type="protein sequence ID" value="EQD75927.1"/>
    <property type="molecule type" value="Genomic_DNA"/>
</dbReference>
<protein>
    <submittedName>
        <fullName evidence="1">ISPsy1 transposase</fullName>
    </submittedName>
</protein>
<reference evidence="1" key="2">
    <citation type="journal article" date="2014" name="ISME J.">
        <title>Microbial stratification in low pH oxic and suboxic macroscopic growths along an acid mine drainage.</title>
        <authorList>
            <person name="Mendez-Garcia C."/>
            <person name="Mesa V."/>
            <person name="Sprenger R.R."/>
            <person name="Richter M."/>
            <person name="Diez M.S."/>
            <person name="Solano J."/>
            <person name="Bargiela R."/>
            <person name="Golyshina O.V."/>
            <person name="Manteca A."/>
            <person name="Ramos J.L."/>
            <person name="Gallego J.R."/>
            <person name="Llorente I."/>
            <person name="Martins Dos Santos V.A."/>
            <person name="Jensen O.N."/>
            <person name="Pelaez A.I."/>
            <person name="Sanchez J."/>
            <person name="Ferrer M."/>
        </authorList>
    </citation>
    <scope>NUCLEOTIDE SEQUENCE</scope>
</reference>